<evidence type="ECO:0000313" key="3">
    <source>
        <dbReference type="EMBL" id="MFF3569221.1"/>
    </source>
</evidence>
<dbReference type="SUPFAM" id="SSF52540">
    <property type="entry name" value="P-loop containing nucleoside triphosphate hydrolases"/>
    <property type="match status" value="2"/>
</dbReference>
<dbReference type="Gene3D" id="3.40.50.300">
    <property type="entry name" value="P-loop containing nucleotide triphosphate hydrolases"/>
    <property type="match status" value="2"/>
</dbReference>
<protein>
    <submittedName>
        <fullName evidence="3">MobF family relaxase</fullName>
    </submittedName>
</protein>
<dbReference type="SUPFAM" id="SSF55464">
    <property type="entry name" value="Origin of replication-binding domain, RBD-like"/>
    <property type="match status" value="1"/>
</dbReference>
<dbReference type="InterPro" id="IPR027417">
    <property type="entry name" value="P-loop_NTPase"/>
</dbReference>
<evidence type="ECO:0000313" key="4">
    <source>
        <dbReference type="Proteomes" id="UP001601992"/>
    </source>
</evidence>
<dbReference type="RefSeq" id="WP_387404119.1">
    <property type="nucleotide sequence ID" value="NZ_JBIAQY010000004.1"/>
</dbReference>
<dbReference type="EMBL" id="JBIAQY010000004">
    <property type="protein sequence ID" value="MFF3569221.1"/>
    <property type="molecule type" value="Genomic_DNA"/>
</dbReference>
<feature type="region of interest" description="Disordered" evidence="1">
    <location>
        <begin position="1158"/>
        <end position="1183"/>
    </location>
</feature>
<gene>
    <name evidence="3" type="primary">mobF</name>
    <name evidence="3" type="ORF">ACFYXQ_15730</name>
</gene>
<keyword evidence="4" id="KW-1185">Reference proteome</keyword>
<accession>A0ABW6RYW9</accession>
<dbReference type="SMART" id="SM00382">
    <property type="entry name" value="AAA"/>
    <property type="match status" value="1"/>
</dbReference>
<dbReference type="NCBIfam" id="NF041492">
    <property type="entry name" value="MobF"/>
    <property type="match status" value="1"/>
</dbReference>
<feature type="compositionally biased region" description="Polar residues" evidence="1">
    <location>
        <begin position="1220"/>
        <end position="1235"/>
    </location>
</feature>
<feature type="region of interest" description="Disordered" evidence="1">
    <location>
        <begin position="1220"/>
        <end position="1270"/>
    </location>
</feature>
<reference evidence="3 4" key="1">
    <citation type="submission" date="2024-10" db="EMBL/GenBank/DDBJ databases">
        <title>The Natural Products Discovery Center: Release of the First 8490 Sequenced Strains for Exploring Actinobacteria Biosynthetic Diversity.</title>
        <authorList>
            <person name="Kalkreuter E."/>
            <person name="Kautsar S.A."/>
            <person name="Yang D."/>
            <person name="Bader C.D."/>
            <person name="Teijaro C.N."/>
            <person name="Fluegel L."/>
            <person name="Davis C.M."/>
            <person name="Simpson J.R."/>
            <person name="Lauterbach L."/>
            <person name="Steele A.D."/>
            <person name="Gui C."/>
            <person name="Meng S."/>
            <person name="Li G."/>
            <person name="Viehrig K."/>
            <person name="Ye F."/>
            <person name="Su P."/>
            <person name="Kiefer A.F."/>
            <person name="Nichols A."/>
            <person name="Cepeda A.J."/>
            <person name="Yan W."/>
            <person name="Fan B."/>
            <person name="Jiang Y."/>
            <person name="Adhikari A."/>
            <person name="Zheng C.-J."/>
            <person name="Schuster L."/>
            <person name="Cowan T.M."/>
            <person name="Smanski M.J."/>
            <person name="Chevrette M.G."/>
            <person name="De Carvalho L.P.S."/>
            <person name="Shen B."/>
        </authorList>
    </citation>
    <scope>NUCLEOTIDE SEQUENCE [LARGE SCALE GENOMIC DNA]</scope>
    <source>
        <strain evidence="3 4">NPDC002593</strain>
    </source>
</reference>
<dbReference type="InterPro" id="IPR003593">
    <property type="entry name" value="AAA+_ATPase"/>
</dbReference>
<dbReference type="Gene3D" id="2.30.30.940">
    <property type="match status" value="1"/>
</dbReference>
<evidence type="ECO:0000259" key="2">
    <source>
        <dbReference type="SMART" id="SM00382"/>
    </source>
</evidence>
<sequence>MTIHRLHAGDGYLYLTRQVASGDRIRDRTRDLTHYYTETGTPAGIWMGSGAEKLELSGEVGEAQMAALFGEGLHPDADVIIAREIASGKTVRHAIDAAKLGNSFAEYTTPATPINDLFSTAVEAFSTAEQRRPTWDERTELRFGAARTHLSTTLGREPRRAEMLDALAEEKAESRKAVAGFDCVFTPPKSISILWGLGSDQIREQILRCHREAVREVLVWAESQCAVTRRGRNGIQQIDTHGFVIAAFEHFDNRTGDMNLHTHSVISNKVLGVDGKWSALDARPLFASGVSLSCRYNAIIVGKIRRQIGFRFEPRTRRRGKALVLEVIGVPEAMVTEFSRTPDIIARTEQLITDYRATHGHNPSTTTQYKLAQQATLETRHAKPVPKTLRDMLTEWADRAHHLLGDGCSGVQFIDDLLAEHTGNATAPFHLTDIAVAVGADLGGVTGLASATRTKLDTSISERLDRCEFDSAKAHRQAHTAVRTLLTRAPPADLLDRINGAYLTAQRSVYEPQSISLEVVETVARRRATWTEANIRSAVEDRVGLCEFPTDEDHRAAVEQVTTLVRDHHSLRLTIELDPIPAAIARASGESVFTVTGTTRYTSTAVLDAETRLLDAAKTPTAQTIPAELVGQAVRRIELLEHLCLDDGQRAIAQYLCTNGMLVSVAVGPAGSGKTTAMKAVAAAWQAAGRDVVALAPSASAARQLGTALGIHAKTIATLRTQAEHTLPTGLSPGAMILVDEAAMAATADLDAVLALAHEHGAIVRCVGDPEQLSAVEAGGIIRTLARNTNAPHLHHLVRFADPDEADATLALRAGNLEQAWNFYSTNERITHGMSHQLRHDILTAHLHDTAHGSSSIMIAATLDNVAALNTEAQAAHAATGHIDTAGPSVSLSDKHTGYLGDTIVTRLNHRGLRVTGGIRNGTGIDNGDLWQIHRVHPDGSLTAIGIGHHCTVHLPADYITDNVELGYATSIHRAQGSTVDHAHVLMDDTVGRALAYVGLTRGRLLNRIYLATDKLLDITGDQQPDAPLTPITMFANVLAREDDNLSATDTIRAEQSAADKRGRIAYAEVYQQLANARGTYLLDRALPAVFFHAATNSEHFQELLDTLALADAHGLNTYELATAIATNNHEDLGESLINASDTSAVLRARADQWIQRHLPPAPSSTTLATPKPDESPGGRFRALWDAPFHGRFRPVPSHHPGQDSALTAYAEQLRQRITKQNTEQTSPSTSNTFGAHSLRSDSPGAPNPARPRLRPRRTSERRPRRRRSL</sequence>
<dbReference type="Pfam" id="PF13604">
    <property type="entry name" value="AAA_30"/>
    <property type="match status" value="1"/>
</dbReference>
<comment type="caution">
    <text evidence="3">The sequence shown here is derived from an EMBL/GenBank/DDBJ whole genome shotgun (WGS) entry which is preliminary data.</text>
</comment>
<feature type="domain" description="AAA+ ATPase" evidence="2">
    <location>
        <begin position="660"/>
        <end position="777"/>
    </location>
</feature>
<dbReference type="CDD" id="cd18809">
    <property type="entry name" value="SF1_C_RecD"/>
    <property type="match status" value="1"/>
</dbReference>
<dbReference type="Pfam" id="PF08751">
    <property type="entry name" value="TrwC"/>
    <property type="match status" value="1"/>
</dbReference>
<dbReference type="InterPro" id="IPR014862">
    <property type="entry name" value="TrwC"/>
</dbReference>
<proteinExistence type="predicted"/>
<evidence type="ECO:0000256" key="1">
    <source>
        <dbReference type="SAM" id="MobiDB-lite"/>
    </source>
</evidence>
<name>A0ABW6RYW9_9NOCA</name>
<dbReference type="Proteomes" id="UP001601992">
    <property type="component" value="Unassembled WGS sequence"/>
</dbReference>
<organism evidence="3 4">
    <name type="scientific">Nocardia jiangxiensis</name>
    <dbReference type="NCBI Taxonomy" id="282685"/>
    <lineage>
        <taxon>Bacteria</taxon>
        <taxon>Bacillati</taxon>
        <taxon>Actinomycetota</taxon>
        <taxon>Actinomycetes</taxon>
        <taxon>Mycobacteriales</taxon>
        <taxon>Nocardiaceae</taxon>
        <taxon>Nocardia</taxon>
    </lineage>
</organism>